<comment type="caution">
    <text evidence="2">The sequence shown here is derived from an EMBL/GenBank/DDBJ whole genome shotgun (WGS) entry which is preliminary data.</text>
</comment>
<sequence length="66" mass="7443">MSYLPLAVILGLLIIGATITLTILWRAYQAGLFDNLRSGAYVIFDEDEPVGEPQDHVFYPEEWEDG</sequence>
<accession>A0A2A8CX53</accession>
<name>A0A2A8CX53_9BACT</name>
<evidence type="ECO:0000313" key="2">
    <source>
        <dbReference type="EMBL" id="PEN13203.1"/>
    </source>
</evidence>
<keyword evidence="1" id="KW-0812">Transmembrane</keyword>
<evidence type="ECO:0008006" key="4">
    <source>
        <dbReference type="Google" id="ProtNLM"/>
    </source>
</evidence>
<reference evidence="2 3" key="1">
    <citation type="submission" date="2017-10" db="EMBL/GenBank/DDBJ databases">
        <title>Draft genome of Longibacter Salinarum.</title>
        <authorList>
            <person name="Goh K.M."/>
            <person name="Shamsir M.S."/>
            <person name="Lim S.W."/>
        </authorList>
    </citation>
    <scope>NUCLEOTIDE SEQUENCE [LARGE SCALE GENOMIC DNA]</scope>
    <source>
        <strain evidence="2 3">KCTC 52045</strain>
    </source>
</reference>
<feature type="transmembrane region" description="Helical" evidence="1">
    <location>
        <begin position="6"/>
        <end position="28"/>
    </location>
</feature>
<gene>
    <name evidence="2" type="ORF">CRI94_11215</name>
</gene>
<keyword evidence="1" id="KW-1133">Transmembrane helix</keyword>
<dbReference type="OrthoDB" id="1496246at2"/>
<keyword evidence="1" id="KW-0472">Membrane</keyword>
<organism evidence="2 3">
    <name type="scientific">Longibacter salinarum</name>
    <dbReference type="NCBI Taxonomy" id="1850348"/>
    <lineage>
        <taxon>Bacteria</taxon>
        <taxon>Pseudomonadati</taxon>
        <taxon>Rhodothermota</taxon>
        <taxon>Rhodothermia</taxon>
        <taxon>Rhodothermales</taxon>
        <taxon>Salisaetaceae</taxon>
        <taxon>Longibacter</taxon>
    </lineage>
</organism>
<evidence type="ECO:0000256" key="1">
    <source>
        <dbReference type="SAM" id="Phobius"/>
    </source>
</evidence>
<protein>
    <recommendedName>
        <fullName evidence="4">Cbb3-type cytochrome oxidase assembly protein CcoS</fullName>
    </recommendedName>
</protein>
<evidence type="ECO:0000313" key="3">
    <source>
        <dbReference type="Proteomes" id="UP000220102"/>
    </source>
</evidence>
<dbReference type="EMBL" id="PDEQ01000005">
    <property type="protein sequence ID" value="PEN13203.1"/>
    <property type="molecule type" value="Genomic_DNA"/>
</dbReference>
<proteinExistence type="predicted"/>
<keyword evidence="3" id="KW-1185">Reference proteome</keyword>
<dbReference type="Proteomes" id="UP000220102">
    <property type="component" value="Unassembled WGS sequence"/>
</dbReference>
<dbReference type="AlphaFoldDB" id="A0A2A8CX53"/>
<dbReference type="RefSeq" id="WP_098075796.1">
    <property type="nucleotide sequence ID" value="NZ_PDEQ01000005.1"/>
</dbReference>